<dbReference type="InterPro" id="IPR006665">
    <property type="entry name" value="OmpA-like"/>
</dbReference>
<evidence type="ECO:0000256" key="2">
    <source>
        <dbReference type="ARBA" id="ARBA00023136"/>
    </source>
</evidence>
<dbReference type="PANTHER" id="PTHR30329">
    <property type="entry name" value="STATOR ELEMENT OF FLAGELLAR MOTOR COMPLEX"/>
    <property type="match status" value="1"/>
</dbReference>
<dbReference type="Proteomes" id="UP000238563">
    <property type="component" value="Unassembled WGS sequence"/>
</dbReference>
<feature type="domain" description="OmpA-like" evidence="6">
    <location>
        <begin position="76"/>
        <end position="198"/>
    </location>
</feature>
<sequence>MPGVSRFGLAAVMMVAGVNWSFAQDLVYNRDVRGLKATILELKGLPSDLDSAISDLSAKADGLAAQHSGLSVRQDKQTVRVSMTGDILFDFDKASVRPAAESTLDDIARLVKSVSTGSIVIEGHTDAKGSARYNKNLSLRRAQAVAEWLMARGAERTRLSVKAFGDSRPVAPNTLENGDDNPDGRALNRRVEFVFPRQ</sequence>
<evidence type="ECO:0000256" key="5">
    <source>
        <dbReference type="SAM" id="MobiDB-lite"/>
    </source>
</evidence>
<comment type="subcellular location">
    <subcellularLocation>
        <location evidence="1">Cell outer membrane</location>
    </subcellularLocation>
</comment>
<feature type="region of interest" description="Disordered" evidence="5">
    <location>
        <begin position="166"/>
        <end position="186"/>
    </location>
</feature>
<dbReference type="Gene3D" id="3.30.1330.60">
    <property type="entry name" value="OmpA-like domain"/>
    <property type="match status" value="1"/>
</dbReference>
<reference evidence="7 8" key="1">
    <citation type="submission" date="2018-02" db="EMBL/GenBank/DDBJ databases">
        <title>The draft genome of Phyllobacterium myrsinacearum DSM5892.</title>
        <authorList>
            <person name="Li L."/>
            <person name="Liu L."/>
            <person name="Zhang X."/>
            <person name="Wang T."/>
        </authorList>
    </citation>
    <scope>NUCLEOTIDE SEQUENCE [LARGE SCALE GENOMIC DNA]</scope>
    <source>
        <strain evidence="7 8">DSM 5892</strain>
    </source>
</reference>
<dbReference type="PROSITE" id="PS51123">
    <property type="entry name" value="OMPA_2"/>
    <property type="match status" value="1"/>
</dbReference>
<evidence type="ECO:0000256" key="4">
    <source>
        <dbReference type="PROSITE-ProRule" id="PRU00473"/>
    </source>
</evidence>
<protein>
    <submittedName>
        <fullName evidence="7">OmpA family protein</fullName>
    </submittedName>
</protein>
<dbReference type="PANTHER" id="PTHR30329:SF21">
    <property type="entry name" value="LIPOPROTEIN YIAD-RELATED"/>
    <property type="match status" value="1"/>
</dbReference>
<keyword evidence="3" id="KW-0998">Cell outer membrane</keyword>
<evidence type="ECO:0000259" key="6">
    <source>
        <dbReference type="PROSITE" id="PS51123"/>
    </source>
</evidence>
<keyword evidence="8" id="KW-1185">Reference proteome</keyword>
<dbReference type="RefSeq" id="WP_105734738.1">
    <property type="nucleotide sequence ID" value="NZ_PVBT01000004.1"/>
</dbReference>
<dbReference type="AlphaFoldDB" id="A0A2S9JGW2"/>
<dbReference type="PRINTS" id="PR01021">
    <property type="entry name" value="OMPADOMAIN"/>
</dbReference>
<dbReference type="SUPFAM" id="SSF103088">
    <property type="entry name" value="OmpA-like"/>
    <property type="match status" value="1"/>
</dbReference>
<evidence type="ECO:0000256" key="1">
    <source>
        <dbReference type="ARBA" id="ARBA00004442"/>
    </source>
</evidence>
<dbReference type="InterPro" id="IPR050330">
    <property type="entry name" value="Bact_OuterMem_StrucFunc"/>
</dbReference>
<accession>A0A2S9JGW2</accession>
<dbReference type="GO" id="GO:0009279">
    <property type="term" value="C:cell outer membrane"/>
    <property type="evidence" value="ECO:0007669"/>
    <property type="project" value="UniProtKB-SubCell"/>
</dbReference>
<dbReference type="EMBL" id="PVBT01000004">
    <property type="protein sequence ID" value="PRD52228.1"/>
    <property type="molecule type" value="Genomic_DNA"/>
</dbReference>
<dbReference type="OrthoDB" id="9814546at2"/>
<name>A0A2S9JGW2_9HYPH</name>
<dbReference type="Pfam" id="PF00691">
    <property type="entry name" value="OmpA"/>
    <property type="match status" value="1"/>
</dbReference>
<organism evidence="7 8">
    <name type="scientific">Phyllobacterium myrsinacearum</name>
    <dbReference type="NCBI Taxonomy" id="28101"/>
    <lineage>
        <taxon>Bacteria</taxon>
        <taxon>Pseudomonadati</taxon>
        <taxon>Pseudomonadota</taxon>
        <taxon>Alphaproteobacteria</taxon>
        <taxon>Hyphomicrobiales</taxon>
        <taxon>Phyllobacteriaceae</taxon>
        <taxon>Phyllobacterium</taxon>
    </lineage>
</organism>
<dbReference type="CDD" id="cd07185">
    <property type="entry name" value="OmpA_C-like"/>
    <property type="match status" value="1"/>
</dbReference>
<evidence type="ECO:0000313" key="8">
    <source>
        <dbReference type="Proteomes" id="UP000238563"/>
    </source>
</evidence>
<gene>
    <name evidence="7" type="ORF">C5750_15100</name>
</gene>
<evidence type="ECO:0000256" key="3">
    <source>
        <dbReference type="ARBA" id="ARBA00023237"/>
    </source>
</evidence>
<dbReference type="InterPro" id="IPR006664">
    <property type="entry name" value="OMP_bac"/>
</dbReference>
<dbReference type="InterPro" id="IPR036737">
    <property type="entry name" value="OmpA-like_sf"/>
</dbReference>
<evidence type="ECO:0000313" key="7">
    <source>
        <dbReference type="EMBL" id="PRD52228.1"/>
    </source>
</evidence>
<keyword evidence="2 4" id="KW-0472">Membrane</keyword>
<comment type="caution">
    <text evidence="7">The sequence shown here is derived from an EMBL/GenBank/DDBJ whole genome shotgun (WGS) entry which is preliminary data.</text>
</comment>
<proteinExistence type="predicted"/>